<feature type="compositionally biased region" description="Polar residues" evidence="1">
    <location>
        <begin position="123"/>
        <end position="144"/>
    </location>
</feature>
<evidence type="ECO:0000313" key="2">
    <source>
        <dbReference type="EMBL" id="MXV64499.1"/>
    </source>
</evidence>
<reference evidence="2 3" key="1">
    <citation type="submission" date="2020-01" db="EMBL/GenBank/DDBJ databases">
        <title>Natronorubrum sp. JWXQ-INN 674 isolated from Inner Mongolia Autonomous Region of China.</title>
        <authorList>
            <person name="Xue Q."/>
        </authorList>
    </citation>
    <scope>NUCLEOTIDE SEQUENCE [LARGE SCALE GENOMIC DNA]</scope>
    <source>
        <strain evidence="2 3">JWXQ-INN-674</strain>
    </source>
</reference>
<protein>
    <submittedName>
        <fullName evidence="2">Uncharacterized protein</fullName>
    </submittedName>
</protein>
<dbReference type="Proteomes" id="UP000434101">
    <property type="component" value="Unassembled WGS sequence"/>
</dbReference>
<proteinExistence type="predicted"/>
<keyword evidence="3" id="KW-1185">Reference proteome</keyword>
<accession>A0A6B0VV61</accession>
<gene>
    <name evidence="2" type="ORF">GS429_20980</name>
</gene>
<feature type="region of interest" description="Disordered" evidence="1">
    <location>
        <begin position="106"/>
        <end position="144"/>
    </location>
</feature>
<comment type="caution">
    <text evidence="2">The sequence shown here is derived from an EMBL/GenBank/DDBJ whole genome shotgun (WGS) entry which is preliminary data.</text>
</comment>
<evidence type="ECO:0000256" key="1">
    <source>
        <dbReference type="SAM" id="MobiDB-lite"/>
    </source>
</evidence>
<evidence type="ECO:0000313" key="3">
    <source>
        <dbReference type="Proteomes" id="UP000434101"/>
    </source>
</evidence>
<sequence length="144" mass="15326">MGGNNRFGVPNEFLAGQMRRQRRECHGQAAVLETDFERTGTGAVFGHPRRPPDTVAGTYSEAVLQDDGEEDQRARGQDLLDVDPDDGRDDGVIVIVLIAGEIDSPAATTAGAYSSSTYRRNRPATTAISPTPISHGNPSVTAST</sequence>
<name>A0A6B0VV61_9EURY</name>
<feature type="compositionally biased region" description="Low complexity" evidence="1">
    <location>
        <begin position="106"/>
        <end position="117"/>
    </location>
</feature>
<organism evidence="2 3">
    <name type="scientific">Natronorubrum halalkaliphilum</name>
    <dbReference type="NCBI Taxonomy" id="2691917"/>
    <lineage>
        <taxon>Archaea</taxon>
        <taxon>Methanobacteriati</taxon>
        <taxon>Methanobacteriota</taxon>
        <taxon>Stenosarchaea group</taxon>
        <taxon>Halobacteria</taxon>
        <taxon>Halobacteriales</taxon>
        <taxon>Natrialbaceae</taxon>
        <taxon>Natronorubrum</taxon>
    </lineage>
</organism>
<feature type="region of interest" description="Disordered" evidence="1">
    <location>
        <begin position="65"/>
        <end position="85"/>
    </location>
</feature>
<dbReference type="AlphaFoldDB" id="A0A6B0VV61"/>
<dbReference type="EMBL" id="WUYX01000071">
    <property type="protein sequence ID" value="MXV64499.1"/>
    <property type="molecule type" value="Genomic_DNA"/>
</dbReference>